<dbReference type="EMBL" id="QEKO01000001">
    <property type="protein sequence ID" value="PVY68132.1"/>
    <property type="molecule type" value="Genomic_DNA"/>
</dbReference>
<evidence type="ECO:0000313" key="3">
    <source>
        <dbReference type="Proteomes" id="UP000246145"/>
    </source>
</evidence>
<dbReference type="STRING" id="1231391.GCA_000308195_03341"/>
<dbReference type="InterPro" id="IPR001387">
    <property type="entry name" value="Cro/C1-type_HTH"/>
</dbReference>
<sequence length="135" mass="14981">MNTFADRLRFARRLRGLTQAQLARTCQISQGAIANYESNTRHFPRAIFQLATALRISAQWLAEGTGPMEYEAPALAGSRYGLADGNPAPPVLDWPFKDISPEIYWSLSQADRELVENTIAGLIASLIQKPNNHPD</sequence>
<dbReference type="GO" id="GO:0003677">
    <property type="term" value="F:DNA binding"/>
    <property type="evidence" value="ECO:0007669"/>
    <property type="project" value="InterPro"/>
</dbReference>
<evidence type="ECO:0000259" key="1">
    <source>
        <dbReference type="PROSITE" id="PS50943"/>
    </source>
</evidence>
<dbReference type="PROSITE" id="PS50943">
    <property type="entry name" value="HTH_CROC1"/>
    <property type="match status" value="1"/>
</dbReference>
<dbReference type="SMART" id="SM00530">
    <property type="entry name" value="HTH_XRE"/>
    <property type="match status" value="1"/>
</dbReference>
<dbReference type="Pfam" id="PF12844">
    <property type="entry name" value="HTH_19"/>
    <property type="match status" value="1"/>
</dbReference>
<dbReference type="CDD" id="cd00093">
    <property type="entry name" value="HTH_XRE"/>
    <property type="match status" value="1"/>
</dbReference>
<protein>
    <submittedName>
        <fullName evidence="2">Helix-turn-helix protein</fullName>
    </submittedName>
</protein>
<proteinExistence type="predicted"/>
<dbReference type="Proteomes" id="UP000246145">
    <property type="component" value="Unassembled WGS sequence"/>
</dbReference>
<keyword evidence="3" id="KW-1185">Reference proteome</keyword>
<dbReference type="SUPFAM" id="SSF47413">
    <property type="entry name" value="lambda repressor-like DNA-binding domains"/>
    <property type="match status" value="1"/>
</dbReference>
<gene>
    <name evidence="2" type="ORF">C7440_0521</name>
</gene>
<organism evidence="2 3">
    <name type="scientific">Pusillimonas noertemannii</name>
    <dbReference type="NCBI Taxonomy" id="305977"/>
    <lineage>
        <taxon>Bacteria</taxon>
        <taxon>Pseudomonadati</taxon>
        <taxon>Pseudomonadota</taxon>
        <taxon>Betaproteobacteria</taxon>
        <taxon>Burkholderiales</taxon>
        <taxon>Alcaligenaceae</taxon>
        <taxon>Pusillimonas</taxon>
    </lineage>
</organism>
<dbReference type="RefSeq" id="WP_165832423.1">
    <property type="nucleotide sequence ID" value="NZ_JACCEX010000001.1"/>
</dbReference>
<comment type="caution">
    <text evidence="2">The sequence shown here is derived from an EMBL/GenBank/DDBJ whole genome shotgun (WGS) entry which is preliminary data.</text>
</comment>
<reference evidence="2 3" key="1">
    <citation type="submission" date="2018-04" db="EMBL/GenBank/DDBJ databases">
        <title>Genomic Encyclopedia of Type Strains, Phase IV (KMG-IV): sequencing the most valuable type-strain genomes for metagenomic binning, comparative biology and taxonomic classification.</title>
        <authorList>
            <person name="Goeker M."/>
        </authorList>
    </citation>
    <scope>NUCLEOTIDE SEQUENCE [LARGE SCALE GENOMIC DNA]</scope>
    <source>
        <strain evidence="2 3">DSM 10065</strain>
    </source>
</reference>
<accession>A0A2U1CQF7</accession>
<dbReference type="AlphaFoldDB" id="A0A2U1CQF7"/>
<name>A0A2U1CQF7_9BURK</name>
<feature type="domain" description="HTH cro/C1-type" evidence="1">
    <location>
        <begin position="8"/>
        <end position="61"/>
    </location>
</feature>
<dbReference type="Gene3D" id="1.10.260.40">
    <property type="entry name" value="lambda repressor-like DNA-binding domains"/>
    <property type="match status" value="1"/>
</dbReference>
<evidence type="ECO:0000313" key="2">
    <source>
        <dbReference type="EMBL" id="PVY68132.1"/>
    </source>
</evidence>
<dbReference type="InterPro" id="IPR010982">
    <property type="entry name" value="Lambda_DNA-bd_dom_sf"/>
</dbReference>